<dbReference type="InterPro" id="IPR004017">
    <property type="entry name" value="Cys_rich_dom"/>
</dbReference>
<proteinExistence type="predicted"/>
<feature type="domain" description="Cysteine-rich" evidence="1">
    <location>
        <begin position="100"/>
        <end position="149"/>
    </location>
</feature>
<comment type="caution">
    <text evidence="2">The sequence shown here is derived from an EMBL/GenBank/DDBJ whole genome shotgun (WGS) entry which is preliminary data.</text>
</comment>
<dbReference type="EMBL" id="ACZL01000032">
    <property type="protein sequence ID" value="EHI54912.1"/>
    <property type="molecule type" value="Genomic_DNA"/>
</dbReference>
<evidence type="ECO:0000259" key="1">
    <source>
        <dbReference type="Pfam" id="PF02754"/>
    </source>
</evidence>
<dbReference type="AlphaFoldDB" id="G5GK34"/>
<reference evidence="2 3" key="1">
    <citation type="submission" date="2011-08" db="EMBL/GenBank/DDBJ databases">
        <title>The Genome Sequence of Johnsonella ignava ATCC 51276.</title>
        <authorList>
            <consortium name="The Broad Institute Genome Sequencing Platform"/>
            <person name="Earl A."/>
            <person name="Ward D."/>
            <person name="Feldgarden M."/>
            <person name="Gevers D."/>
            <person name="Izard J."/>
            <person name="Blanton J.M."/>
            <person name="Baranova O.V."/>
            <person name="Dewhirst F.E."/>
            <person name="Young S.K."/>
            <person name="Zeng Q."/>
            <person name="Gargeya S."/>
            <person name="Fitzgerald M."/>
            <person name="Haas B."/>
            <person name="Abouelleil A."/>
            <person name="Alvarado L."/>
            <person name="Arachchi H.M."/>
            <person name="Berlin A."/>
            <person name="Brown A."/>
            <person name="Chapman S.B."/>
            <person name="Chen Z."/>
            <person name="Dunbar C."/>
            <person name="Freedman E."/>
            <person name="Gearin G."/>
            <person name="Gellesch M."/>
            <person name="Goldberg J."/>
            <person name="Griggs A."/>
            <person name="Gujja S."/>
            <person name="Heiman D."/>
            <person name="Howarth C."/>
            <person name="Larson L."/>
            <person name="Lui A."/>
            <person name="MacDonald P.J.P."/>
            <person name="Montmayeur A."/>
            <person name="Murphy C."/>
            <person name="Neiman D."/>
            <person name="Pearson M."/>
            <person name="Priest M."/>
            <person name="Roberts A."/>
            <person name="Saif S."/>
            <person name="Shea T."/>
            <person name="Shenoy N."/>
            <person name="Sisk P."/>
            <person name="Stolte C."/>
            <person name="Sykes S."/>
            <person name="Wortman J."/>
            <person name="Nusbaum C."/>
            <person name="Birren B."/>
        </authorList>
    </citation>
    <scope>NUCLEOTIDE SEQUENCE [LARGE SCALE GENOMIC DNA]</scope>
    <source>
        <strain evidence="2 3">ATCC 51276</strain>
    </source>
</reference>
<dbReference type="STRING" id="679200.HMPREF9333_01925"/>
<dbReference type="Pfam" id="PF02754">
    <property type="entry name" value="CCG"/>
    <property type="match status" value="1"/>
</dbReference>
<accession>G5GK34</accession>
<name>G5GK34_9FIRM</name>
<dbReference type="HOGENOM" id="CLU_023081_3_1_9"/>
<dbReference type="eggNOG" id="COG0247">
    <property type="taxonomic scope" value="Bacteria"/>
</dbReference>
<keyword evidence="3" id="KW-1185">Reference proteome</keyword>
<protein>
    <recommendedName>
        <fullName evidence="1">Cysteine-rich domain-containing protein</fullName>
    </recommendedName>
</protein>
<dbReference type="GO" id="GO:0016491">
    <property type="term" value="F:oxidoreductase activity"/>
    <property type="evidence" value="ECO:0007669"/>
    <property type="project" value="UniProtKB-ARBA"/>
</dbReference>
<dbReference type="Proteomes" id="UP000003011">
    <property type="component" value="Unassembled WGS sequence"/>
</dbReference>
<sequence>MTAAESLWQSLGLEKKEEKILSGIESRMRECKVEEIVTLCPNCYHYLKPKIGIKLISIYEKLRELGIGRKLSGEFPVFLPCPDKEPKNLYKDIEFFIDGDIKEANKAQCCGLGGCACVKEPDLAYKMACSMKENEGQVYTYCATCAGNLERKGCAPLKHILNEIIGSDEKAALKTSMINRAMTKFK</sequence>
<gene>
    <name evidence="2" type="ORF">HMPREF9333_01925</name>
</gene>
<evidence type="ECO:0000313" key="3">
    <source>
        <dbReference type="Proteomes" id="UP000003011"/>
    </source>
</evidence>
<organism evidence="2 3">
    <name type="scientific">Johnsonella ignava ATCC 51276</name>
    <dbReference type="NCBI Taxonomy" id="679200"/>
    <lineage>
        <taxon>Bacteria</taxon>
        <taxon>Bacillati</taxon>
        <taxon>Bacillota</taxon>
        <taxon>Clostridia</taxon>
        <taxon>Lachnospirales</taxon>
        <taxon>Lachnospiraceae</taxon>
        <taxon>Johnsonella</taxon>
    </lineage>
</organism>
<evidence type="ECO:0000313" key="2">
    <source>
        <dbReference type="EMBL" id="EHI54912.1"/>
    </source>
</evidence>